<dbReference type="Gene3D" id="2.60.120.920">
    <property type="match status" value="1"/>
</dbReference>
<name>A0ABD2JL69_9BILA</name>
<dbReference type="SUPFAM" id="SSF49899">
    <property type="entry name" value="Concanavalin A-like lectins/glucanases"/>
    <property type="match status" value="1"/>
</dbReference>
<gene>
    <name evidence="3" type="ORF">niasHT_028435</name>
</gene>
<dbReference type="InterPro" id="IPR003877">
    <property type="entry name" value="SPRY_dom"/>
</dbReference>
<dbReference type="Proteomes" id="UP001620626">
    <property type="component" value="Unassembled WGS sequence"/>
</dbReference>
<dbReference type="EMBL" id="JBICBT010000948">
    <property type="protein sequence ID" value="KAL3091193.1"/>
    <property type="molecule type" value="Genomic_DNA"/>
</dbReference>
<dbReference type="InterPro" id="IPR001870">
    <property type="entry name" value="B30.2/SPRY"/>
</dbReference>
<feature type="region of interest" description="Disordered" evidence="1">
    <location>
        <begin position="1"/>
        <end position="41"/>
    </location>
</feature>
<dbReference type="PROSITE" id="PS50188">
    <property type="entry name" value="B302_SPRY"/>
    <property type="match status" value="1"/>
</dbReference>
<proteinExistence type="predicted"/>
<evidence type="ECO:0000259" key="2">
    <source>
        <dbReference type="PROSITE" id="PS50188"/>
    </source>
</evidence>
<evidence type="ECO:0000256" key="1">
    <source>
        <dbReference type="SAM" id="MobiDB-lite"/>
    </source>
</evidence>
<feature type="compositionally biased region" description="Polar residues" evidence="1">
    <location>
        <begin position="1"/>
        <end position="12"/>
    </location>
</feature>
<dbReference type="CDD" id="cd12885">
    <property type="entry name" value="SPRY_RanBP_like"/>
    <property type="match status" value="1"/>
</dbReference>
<keyword evidence="4" id="KW-1185">Reference proteome</keyword>
<evidence type="ECO:0000313" key="3">
    <source>
        <dbReference type="EMBL" id="KAL3091193.1"/>
    </source>
</evidence>
<comment type="caution">
    <text evidence="3">The sequence shown here is derived from an EMBL/GenBank/DDBJ whole genome shotgun (WGS) entry which is preliminary data.</text>
</comment>
<protein>
    <recommendedName>
        <fullName evidence="2">B30.2/SPRY domain-containing protein</fullName>
    </recommendedName>
</protein>
<organism evidence="3 4">
    <name type="scientific">Heterodera trifolii</name>
    <dbReference type="NCBI Taxonomy" id="157864"/>
    <lineage>
        <taxon>Eukaryota</taxon>
        <taxon>Metazoa</taxon>
        <taxon>Ecdysozoa</taxon>
        <taxon>Nematoda</taxon>
        <taxon>Chromadorea</taxon>
        <taxon>Rhabditida</taxon>
        <taxon>Tylenchina</taxon>
        <taxon>Tylenchomorpha</taxon>
        <taxon>Tylenchoidea</taxon>
        <taxon>Heteroderidae</taxon>
        <taxon>Heteroderinae</taxon>
        <taxon>Heterodera</taxon>
    </lineage>
</organism>
<dbReference type="InterPro" id="IPR043136">
    <property type="entry name" value="B30.2/SPRY_sf"/>
</dbReference>
<evidence type="ECO:0000313" key="4">
    <source>
        <dbReference type="Proteomes" id="UP001620626"/>
    </source>
</evidence>
<dbReference type="AlphaFoldDB" id="A0ABD2JL69"/>
<sequence length="452" mass="51335">MSISTNSTNGDFTATEGEVNCESISLDNDGQQSDGKVTDQQQQKEFREKCAKMEMDFCITNLELEKKLLEEKLKHKELMQKTLLERIGELEKQMKQKKKGEQSEYGIVEKIEHFLAQMGGEMEKQQSMLCSKIDGVAQQKENGLDLESVIKTKVINALEEHQKKMDNFIVTLKERTNGIAEKIEEFLAQMGGEMEKQQTMLCSKIDGLVAQQQKANGAHFESVTITKINNVLEEQQKKMDNFIVILKERTNELLKAVHPNIPLPIIVEKFFNQQQNCWDDNACHNDLKIVDSNKMIVHCEKSGNDDWHWRSVFAKHSILPRNYSTNIFYFEISVLNLKSTIFFGFAFKNQAKLDEPIHSNIGTFARVSNGNFWINGTKRGDAQYAYGCGDTVGFGVNLATRKSIFTKNGLLLDTADLSLSAALLFPFISLLSFDDKIEANFGPNFKCDLTAY</sequence>
<accession>A0ABD2JL69</accession>
<dbReference type="InterPro" id="IPR013320">
    <property type="entry name" value="ConA-like_dom_sf"/>
</dbReference>
<feature type="compositionally biased region" description="Polar residues" evidence="1">
    <location>
        <begin position="22"/>
        <end position="41"/>
    </location>
</feature>
<dbReference type="Pfam" id="PF00622">
    <property type="entry name" value="SPRY"/>
    <property type="match status" value="1"/>
</dbReference>
<feature type="domain" description="B30.2/SPRY" evidence="2">
    <location>
        <begin position="256"/>
        <end position="446"/>
    </location>
</feature>
<reference evidence="3 4" key="1">
    <citation type="submission" date="2024-10" db="EMBL/GenBank/DDBJ databases">
        <authorList>
            <person name="Kim D."/>
        </authorList>
    </citation>
    <scope>NUCLEOTIDE SEQUENCE [LARGE SCALE GENOMIC DNA]</scope>
    <source>
        <strain evidence="3">BH-2024</strain>
    </source>
</reference>
<dbReference type="InterPro" id="IPR044736">
    <property type="entry name" value="Gid1/RanBPM/SPLA_SPRY"/>
</dbReference>